<comment type="subunit">
    <text evidence="14">Component of an histone acetyltransferase complex. Interacts with H3K4me3 and to a lesser extent with H3K4me2.</text>
</comment>
<sequence length="322" mass="35423">MSTTNLEEAASVAAEYIASLENLPQETQHILHEIQHRDARTNELQQEIQKETAKYIRHSLRSATMSPAQSLPPKDSAIPPAIEASYAEIDQLAEEKEKLAQRLVKLIERARTRLEYDLNRVLILQGELDPSVQVAYTGLAARNAAQQMTESLRNAIAIPEAPVVVAVSSVQPPLKRRRVTATASAGSIKLPSPAPMPAGAHVGGQRSRLSQQVHTRHSPARVRRVTASVGPGADEDAEGEEDVDEAMEEGGEGEDKELYCFCQKLSYGEMIGCDNPQCRYQWFHLSCVNLRPPLPENWYCEDCLAKKGLQVAAGGGRKGRKK</sequence>
<dbReference type="InterPro" id="IPR019786">
    <property type="entry name" value="Zinc_finger_PHD-type_CS"/>
</dbReference>
<evidence type="ECO:0000256" key="6">
    <source>
        <dbReference type="ARBA" id="ARBA00022833"/>
    </source>
</evidence>
<dbReference type="Pfam" id="PF12998">
    <property type="entry name" value="ING"/>
    <property type="match status" value="1"/>
</dbReference>
<keyword evidence="8" id="KW-0805">Transcription regulation</keyword>
<dbReference type="EMBL" id="BFAD01000002">
    <property type="protein sequence ID" value="GBE79810.1"/>
    <property type="molecule type" value="Genomic_DNA"/>
</dbReference>
<dbReference type="STRING" id="139825.A0A401GCB9"/>
<comment type="domain">
    <text evidence="14">The PHD-type zinc finger mediates the binding to H3K4me3.</text>
</comment>
<keyword evidence="9" id="KW-0804">Transcription</keyword>
<feature type="binding site" evidence="12">
    <location>
        <position position="273"/>
    </location>
    <ligand>
        <name>Zn(2+)</name>
        <dbReference type="ChEBI" id="CHEBI:29105"/>
        <label>2</label>
    </ligand>
</feature>
<organism evidence="18 19">
    <name type="scientific">Sparassis crispa</name>
    <dbReference type="NCBI Taxonomy" id="139825"/>
    <lineage>
        <taxon>Eukaryota</taxon>
        <taxon>Fungi</taxon>
        <taxon>Dikarya</taxon>
        <taxon>Basidiomycota</taxon>
        <taxon>Agaricomycotina</taxon>
        <taxon>Agaricomycetes</taxon>
        <taxon>Polyporales</taxon>
        <taxon>Sparassidaceae</taxon>
        <taxon>Sparassis</taxon>
    </lineage>
</organism>
<evidence type="ECO:0000256" key="12">
    <source>
        <dbReference type="PIRSR" id="PIRSR628651-51"/>
    </source>
</evidence>
<feature type="compositionally biased region" description="Acidic residues" evidence="16">
    <location>
        <begin position="233"/>
        <end position="251"/>
    </location>
</feature>
<dbReference type="SUPFAM" id="SSF57903">
    <property type="entry name" value="FYVE/PHD zinc finger"/>
    <property type="match status" value="1"/>
</dbReference>
<evidence type="ECO:0000256" key="13">
    <source>
        <dbReference type="PROSITE-ProRule" id="PRU00146"/>
    </source>
</evidence>
<evidence type="ECO:0000256" key="3">
    <source>
        <dbReference type="ARBA" id="ARBA00022604"/>
    </source>
</evidence>
<name>A0A401GCB9_9APHY</name>
<comment type="subcellular location">
    <subcellularLocation>
        <location evidence="1 14">Nucleus</location>
    </subcellularLocation>
</comment>
<evidence type="ECO:0000256" key="9">
    <source>
        <dbReference type="ARBA" id="ARBA00023163"/>
    </source>
</evidence>
<dbReference type="GeneID" id="38776727"/>
<evidence type="ECO:0000256" key="10">
    <source>
        <dbReference type="ARBA" id="ARBA00023242"/>
    </source>
</evidence>
<keyword evidence="4 12" id="KW-0479">Metal-binding</keyword>
<dbReference type="AlphaFoldDB" id="A0A401GCB9"/>
<feature type="site" description="Histone H3K4me3 binding" evidence="11">
    <location>
        <position position="282"/>
    </location>
</feature>
<feature type="site" description="Histone H3K4me3 binding" evidence="11">
    <location>
        <position position="274"/>
    </location>
</feature>
<evidence type="ECO:0000259" key="17">
    <source>
        <dbReference type="PROSITE" id="PS50016"/>
    </source>
</evidence>
<keyword evidence="5 13" id="KW-0863">Zinc-finger</keyword>
<dbReference type="InterPro" id="IPR013083">
    <property type="entry name" value="Znf_RING/FYVE/PHD"/>
</dbReference>
<gene>
    <name evidence="18" type="ORF">SCP_0210110</name>
</gene>
<keyword evidence="3" id="KW-0341">Growth regulation</keyword>
<dbReference type="PANTHER" id="PTHR10333">
    <property type="entry name" value="INHIBITOR OF GROWTH PROTEIN"/>
    <property type="match status" value="1"/>
</dbReference>
<feature type="site" description="Histone H3K4me3 binding" evidence="11">
    <location>
        <position position="270"/>
    </location>
</feature>
<feature type="domain" description="PHD-type" evidence="17">
    <location>
        <begin position="257"/>
        <end position="306"/>
    </location>
</feature>
<feature type="compositionally biased region" description="Basic residues" evidence="16">
    <location>
        <begin position="214"/>
        <end position="224"/>
    </location>
</feature>
<comment type="function">
    <text evidence="14">Component of an histone acetyltransferase complex.</text>
</comment>
<dbReference type="Gene3D" id="3.30.40.10">
    <property type="entry name" value="Zinc/RING finger domain, C3HC4 (zinc finger)"/>
    <property type="match status" value="1"/>
</dbReference>
<evidence type="ECO:0000313" key="19">
    <source>
        <dbReference type="Proteomes" id="UP000287166"/>
    </source>
</evidence>
<evidence type="ECO:0000256" key="15">
    <source>
        <dbReference type="SAM" id="Coils"/>
    </source>
</evidence>
<dbReference type="SMART" id="SM01408">
    <property type="entry name" value="ING"/>
    <property type="match status" value="1"/>
</dbReference>
<dbReference type="GO" id="GO:0005634">
    <property type="term" value="C:nucleus"/>
    <property type="evidence" value="ECO:0007669"/>
    <property type="project" value="UniProtKB-SubCell"/>
</dbReference>
<protein>
    <recommendedName>
        <fullName evidence="14">Chromatin modification-related protein</fullName>
    </recommendedName>
</protein>
<keyword evidence="19" id="KW-1185">Reference proteome</keyword>
<evidence type="ECO:0000256" key="8">
    <source>
        <dbReference type="ARBA" id="ARBA00023015"/>
    </source>
</evidence>
<feature type="binding site" evidence="12">
    <location>
        <position position="287"/>
    </location>
    <ligand>
        <name>Zn(2+)</name>
        <dbReference type="ChEBI" id="CHEBI:29105"/>
        <label>1</label>
    </ligand>
</feature>
<dbReference type="InParanoid" id="A0A401GCB9"/>
<evidence type="ECO:0000256" key="4">
    <source>
        <dbReference type="ARBA" id="ARBA00022723"/>
    </source>
</evidence>
<keyword evidence="7 14" id="KW-0156">Chromatin regulator</keyword>
<dbReference type="PROSITE" id="PS01359">
    <property type="entry name" value="ZF_PHD_1"/>
    <property type="match status" value="1"/>
</dbReference>
<evidence type="ECO:0000256" key="2">
    <source>
        <dbReference type="ARBA" id="ARBA00010210"/>
    </source>
</evidence>
<dbReference type="SMART" id="SM00249">
    <property type="entry name" value="PHD"/>
    <property type="match status" value="1"/>
</dbReference>
<dbReference type="InterPro" id="IPR001965">
    <property type="entry name" value="Znf_PHD"/>
</dbReference>
<dbReference type="GO" id="GO:0006325">
    <property type="term" value="P:chromatin organization"/>
    <property type="evidence" value="ECO:0007669"/>
    <property type="project" value="UniProtKB-KW"/>
</dbReference>
<dbReference type="PANTHER" id="PTHR10333:SF103">
    <property type="entry name" value="INHIBITOR OF GROWTH PROTEIN 3"/>
    <property type="match status" value="1"/>
</dbReference>
<feature type="binding site" evidence="12">
    <location>
        <position position="260"/>
    </location>
    <ligand>
        <name>Zn(2+)</name>
        <dbReference type="ChEBI" id="CHEBI:29105"/>
        <label>1</label>
    </ligand>
</feature>
<dbReference type="GO" id="GO:0000785">
    <property type="term" value="C:chromatin"/>
    <property type="evidence" value="ECO:0007669"/>
    <property type="project" value="UniProtKB-ARBA"/>
</dbReference>
<dbReference type="Proteomes" id="UP000287166">
    <property type="component" value="Unassembled WGS sequence"/>
</dbReference>
<keyword evidence="6 12" id="KW-0862">Zinc</keyword>
<feature type="binding site" evidence="12">
    <location>
        <position position="278"/>
    </location>
    <ligand>
        <name>Zn(2+)</name>
        <dbReference type="ChEBI" id="CHEBI:29105"/>
        <label>2</label>
    </ligand>
</feature>
<dbReference type="CDD" id="cd16858">
    <property type="entry name" value="ING_ING3_Yng2p"/>
    <property type="match status" value="1"/>
</dbReference>
<feature type="binding site" evidence="12">
    <location>
        <position position="303"/>
    </location>
    <ligand>
        <name>Zn(2+)</name>
        <dbReference type="ChEBI" id="CHEBI:29105"/>
        <label>2</label>
    </ligand>
</feature>
<accession>A0A401GCB9</accession>
<feature type="site" description="Histone H3K4me3 binding" evidence="11">
    <location>
        <position position="259"/>
    </location>
</feature>
<dbReference type="InterPro" id="IPR019787">
    <property type="entry name" value="Znf_PHD-finger"/>
</dbReference>
<dbReference type="InterPro" id="IPR028651">
    <property type="entry name" value="ING_fam"/>
</dbReference>
<reference evidence="18 19" key="1">
    <citation type="journal article" date="2018" name="Sci. Rep.">
        <title>Genome sequence of the cauliflower mushroom Sparassis crispa (Hanabiratake) and its association with beneficial usage.</title>
        <authorList>
            <person name="Kiyama R."/>
            <person name="Furutani Y."/>
            <person name="Kawaguchi K."/>
            <person name="Nakanishi T."/>
        </authorList>
    </citation>
    <scope>NUCLEOTIDE SEQUENCE [LARGE SCALE GENOMIC DNA]</scope>
</reference>
<evidence type="ECO:0000256" key="11">
    <source>
        <dbReference type="PIRSR" id="PIRSR628651-50"/>
    </source>
</evidence>
<keyword evidence="10 14" id="KW-0539">Nucleus</keyword>
<dbReference type="FunCoup" id="A0A401GCB9">
    <property type="interactions" value="111"/>
</dbReference>
<feature type="binding site" evidence="12">
    <location>
        <position position="262"/>
    </location>
    <ligand>
        <name>Zn(2+)</name>
        <dbReference type="ChEBI" id="CHEBI:29105"/>
        <label>1</label>
    </ligand>
</feature>
<dbReference type="PROSITE" id="PS50016">
    <property type="entry name" value="ZF_PHD_2"/>
    <property type="match status" value="1"/>
</dbReference>
<dbReference type="CDD" id="cd15505">
    <property type="entry name" value="PHD_ING"/>
    <property type="match status" value="1"/>
</dbReference>
<proteinExistence type="inferred from homology"/>
<evidence type="ECO:0000313" key="18">
    <source>
        <dbReference type="EMBL" id="GBE79810.1"/>
    </source>
</evidence>
<dbReference type="OrthoDB" id="5411773at2759"/>
<feature type="binding site" evidence="12">
    <location>
        <position position="284"/>
    </location>
    <ligand>
        <name>Zn(2+)</name>
        <dbReference type="ChEBI" id="CHEBI:29105"/>
        <label>1</label>
    </ligand>
</feature>
<dbReference type="GO" id="GO:0008270">
    <property type="term" value="F:zinc ion binding"/>
    <property type="evidence" value="ECO:0007669"/>
    <property type="project" value="UniProtKB-KW"/>
</dbReference>
<feature type="coiled-coil region" evidence="15">
    <location>
        <begin position="82"/>
        <end position="113"/>
    </location>
</feature>
<comment type="similarity">
    <text evidence="2 14">Belongs to the ING family.</text>
</comment>
<evidence type="ECO:0000256" key="5">
    <source>
        <dbReference type="ARBA" id="ARBA00022771"/>
    </source>
</evidence>
<dbReference type="InterPro" id="IPR011011">
    <property type="entry name" value="Znf_FYVE_PHD"/>
</dbReference>
<feature type="region of interest" description="Disordered" evidence="16">
    <location>
        <begin position="181"/>
        <end position="251"/>
    </location>
</feature>
<evidence type="ECO:0000256" key="7">
    <source>
        <dbReference type="ARBA" id="ARBA00022853"/>
    </source>
</evidence>
<evidence type="ECO:0000256" key="1">
    <source>
        <dbReference type="ARBA" id="ARBA00004123"/>
    </source>
</evidence>
<keyword evidence="15" id="KW-0175">Coiled coil</keyword>
<dbReference type="RefSeq" id="XP_027610723.1">
    <property type="nucleotide sequence ID" value="XM_027754922.1"/>
</dbReference>
<dbReference type="InterPro" id="IPR024610">
    <property type="entry name" value="ING_N_histone-binding"/>
</dbReference>
<evidence type="ECO:0000256" key="16">
    <source>
        <dbReference type="SAM" id="MobiDB-lite"/>
    </source>
</evidence>
<comment type="caution">
    <text evidence="18">The sequence shown here is derived from an EMBL/GenBank/DDBJ whole genome shotgun (WGS) entry which is preliminary data.</text>
</comment>
<evidence type="ECO:0000256" key="14">
    <source>
        <dbReference type="RuleBase" id="RU361213"/>
    </source>
</evidence>
<dbReference type="Gene3D" id="6.10.140.1740">
    <property type="match status" value="1"/>
</dbReference>
<feature type="binding site" evidence="12">
    <location>
        <position position="300"/>
    </location>
    <ligand>
        <name>Zn(2+)</name>
        <dbReference type="ChEBI" id="CHEBI:29105"/>
        <label>2</label>
    </ligand>
</feature>